<evidence type="ECO:0000259" key="15">
    <source>
        <dbReference type="Pfam" id="PF00122"/>
    </source>
</evidence>
<evidence type="ECO:0000256" key="5">
    <source>
        <dbReference type="ARBA" id="ARBA00022723"/>
    </source>
</evidence>
<dbReference type="SUPFAM" id="SSF81665">
    <property type="entry name" value="Calcium ATPase, transmembrane domain M"/>
    <property type="match status" value="1"/>
</dbReference>
<evidence type="ECO:0000256" key="7">
    <source>
        <dbReference type="ARBA" id="ARBA00022753"/>
    </source>
</evidence>
<keyword evidence="8 14" id="KW-0067">ATP-binding</keyword>
<organism evidence="18">
    <name type="scientific">Menopon gallinae</name>
    <name type="common">poultry shaft louse</name>
    <dbReference type="NCBI Taxonomy" id="328185"/>
    <lineage>
        <taxon>Eukaryota</taxon>
        <taxon>Metazoa</taxon>
        <taxon>Ecdysozoa</taxon>
        <taxon>Arthropoda</taxon>
        <taxon>Hexapoda</taxon>
        <taxon>Insecta</taxon>
        <taxon>Pterygota</taxon>
        <taxon>Neoptera</taxon>
        <taxon>Paraneoptera</taxon>
        <taxon>Psocodea</taxon>
        <taxon>Troctomorpha</taxon>
        <taxon>Phthiraptera</taxon>
        <taxon>Amblycera</taxon>
        <taxon>Menoponidae</taxon>
        <taxon>Menopon</taxon>
    </lineage>
</organism>
<keyword evidence="7" id="KW-0967">Endosome</keyword>
<dbReference type="GO" id="GO:0140358">
    <property type="term" value="F:P-type transmembrane transporter activity"/>
    <property type="evidence" value="ECO:0007669"/>
    <property type="project" value="InterPro"/>
</dbReference>
<dbReference type="Gene3D" id="2.70.150.10">
    <property type="entry name" value="Calcium-transporting ATPase, cytoplasmic transduction domain A"/>
    <property type="match status" value="1"/>
</dbReference>
<dbReference type="SUPFAM" id="SSF81653">
    <property type="entry name" value="Calcium ATPase, transduction domain A"/>
    <property type="match status" value="1"/>
</dbReference>
<keyword evidence="6 14" id="KW-0547">Nucleotide-binding</keyword>
<dbReference type="EMBL" id="JARGDH010000002">
    <property type="protein sequence ID" value="KAL0277651.1"/>
    <property type="molecule type" value="Genomic_DNA"/>
</dbReference>
<feature type="transmembrane region" description="Helical" evidence="14">
    <location>
        <begin position="1000"/>
        <end position="1018"/>
    </location>
</feature>
<feature type="domain" description="Cation-transporting P-type ATPase N-terminal" evidence="16">
    <location>
        <begin position="197"/>
        <end position="257"/>
    </location>
</feature>
<dbReference type="Pfam" id="PF00122">
    <property type="entry name" value="E1-E2_ATPase"/>
    <property type="match status" value="1"/>
</dbReference>
<sequence>MPGTPSHKAKRNRSVYSRVSCEFKRNEEPDDSELNSIDDAKSSSDVTRQVNLEEDLEVYGYKKHYLLYILTWSMIVVTCGVVRLIFHWCPYWMLLATHVRCPLKRADKVLVIEKYHKHKCYHVKDVTSLTRDNYEPSEKSSEALTEVVTMQKDLSLPVHIGNGVFKDYDGIRMFTCKKLRYYWSKEENKFVRLQGLDVDVTTADLHRQCGLSAVEQHMRRITYGNNEIVVPVQSILALLFLEVLNPFYIFQLFSFCLWFIDNYVYYAIAILLMSAFGIVLSIIQIRRNQMKLRSSVRSVDLVTVVRGNNKTMSTITTDQLVPGDLIIIPSHGCIMQCDAVLLTGNCIVNESMLTGESVPVTKTPLPNADGVVYDGKEHAKHTLFCGTQIIQTRYYGDELVYAVVIRTGFCTSKGSLVRSIMYPPPVDFKFEHDSYRFVIILACVASFGFVYTSISKYLRGFSASEIAMDALDLITIAVPPALPAAMTVGRMYAQNRLQKKDIYCISPRTINVSGSTDCVCFDKTGTLTEEGLDMWAVIPIDSKSCKPPVREVYTLERNHLLFGMLTCHSLTKIDGKLTGDPLDLKIFESTNWILEEPDVSDNTKFEMVYPTVVRPKTETISILPTSGGDNMFPEGFEIGIIRQFPFSSGLQRMSVITKTLHDKDFVVYCKGSPEMIVSLSVPESVPSDFNSVLQEHTEEGYRVIAIAYKKLTKMSYAKVQRIQRDTIEQGLTLVGLVILENRLKPETTDIIKELKAANIRTVMVTGDNMLTALSVAKDCGIIPCGQRVVLVHSTQKNVSSPPVLSYTDCNYAVPRSVSCTAELSQTTNSPTSVLYFDDHIDGRVINDLEFSPTSKAFNSYSLAINGTTWAAIQKFYPELSEKILVRGAVFARMSPDQKQLLIQELQALGYYVAMCGDGANDCGALKAAHTGISLSDAESSIASPFTSKQPNISCVTSVIREGRAALVTSFGIFKYIATYSLIQFISVMILYSVNSNLTDIEFLYIDLFIITTFVFFFGKTESYSGELSKRPPLNSLISLSSILSLFLHLVLIGVMQMVAFYEIQKEDWFVSFDDLHNNTGTLSENSSFVGVDMNKLGELTGYENYAIFGVSSFQYIILAIVFSKGKPHRQPLYLNIGLLISVICLTSFTIYLVLEPAEWLKSIFQLIVPPDYHFRIIILIYSLIHLVTAYIVEYFVIEYIVHKKLHYKLNSHQSKKFELVESKLRRDFSWPEVPKAPIHVVEKVEEPQTVAKKQAEVSETNFQRPNFEFGDLESITDLGRNRFWTQRPQPADKLQLERIRRYSENSKQNVENNFLKMSVPNLSMNVAWQSK</sequence>
<dbReference type="InterPro" id="IPR004014">
    <property type="entry name" value="ATPase_P-typ_cation-transptr_N"/>
</dbReference>
<dbReference type="PANTHER" id="PTHR45630">
    <property type="entry name" value="CATION-TRANSPORTING ATPASE-RELATED"/>
    <property type="match status" value="1"/>
</dbReference>
<accession>A0AAW2I6C8</accession>
<dbReference type="InterPro" id="IPR023214">
    <property type="entry name" value="HAD_sf"/>
</dbReference>
<feature type="transmembrane region" description="Helical" evidence="14">
    <location>
        <begin position="437"/>
        <end position="454"/>
    </location>
</feature>
<feature type="transmembrane region" description="Helical" evidence="14">
    <location>
        <begin position="1132"/>
        <end position="1154"/>
    </location>
</feature>
<evidence type="ECO:0000256" key="1">
    <source>
        <dbReference type="ARBA" id="ARBA00004107"/>
    </source>
</evidence>
<dbReference type="FunFam" id="3.40.1110.10:FF:000026">
    <property type="entry name" value="Cation-transporting ATPase"/>
    <property type="match status" value="1"/>
</dbReference>
<evidence type="ECO:0000313" key="18">
    <source>
        <dbReference type="EMBL" id="KAL0277652.1"/>
    </source>
</evidence>
<dbReference type="GO" id="GO:0046872">
    <property type="term" value="F:metal ion binding"/>
    <property type="evidence" value="ECO:0007669"/>
    <property type="project" value="UniProtKB-UniRule"/>
</dbReference>
<dbReference type="Pfam" id="PF12409">
    <property type="entry name" value="P5-ATPase"/>
    <property type="match status" value="1"/>
</dbReference>
<dbReference type="PANTHER" id="PTHR45630:SF8">
    <property type="entry name" value="CATION-TRANSPORTING ATPASE"/>
    <property type="match status" value="1"/>
</dbReference>
<keyword evidence="4 14" id="KW-0812">Transmembrane</keyword>
<feature type="transmembrane region" description="Helical" evidence="14">
    <location>
        <begin position="65"/>
        <end position="86"/>
    </location>
</feature>
<feature type="domain" description="P5B-type ATPase N-terminal" evidence="17">
    <location>
        <begin position="54"/>
        <end position="184"/>
    </location>
</feature>
<keyword evidence="10 14" id="KW-1278">Translocase</keyword>
<feature type="transmembrane region" description="Helical" evidence="14">
    <location>
        <begin position="228"/>
        <end position="251"/>
    </location>
</feature>
<comment type="subcellular location">
    <subcellularLocation>
        <location evidence="1">Late endosome membrane</location>
        <topology evidence="1">Multi-pass membrane protein</topology>
    </subcellularLocation>
    <subcellularLocation>
        <location evidence="14">Membrane</location>
        <topology evidence="14">Multi-pass membrane protein</topology>
    </subcellularLocation>
</comment>
<feature type="transmembrane region" description="Helical" evidence="14">
    <location>
        <begin position="972"/>
        <end position="994"/>
    </location>
</feature>
<dbReference type="Gene3D" id="1.20.1110.10">
    <property type="entry name" value="Calcium-transporting ATPase, transmembrane domain"/>
    <property type="match status" value="1"/>
</dbReference>
<dbReference type="EC" id="7.2.2.-" evidence="14"/>
<dbReference type="PROSITE" id="PS01229">
    <property type="entry name" value="COF_2"/>
    <property type="match status" value="1"/>
</dbReference>
<dbReference type="EMBL" id="JARGDH010000002">
    <property type="protein sequence ID" value="KAL0277652.1"/>
    <property type="molecule type" value="Genomic_DNA"/>
</dbReference>
<dbReference type="GO" id="GO:0015203">
    <property type="term" value="F:polyamine transmembrane transporter activity"/>
    <property type="evidence" value="ECO:0007669"/>
    <property type="project" value="TreeGrafter"/>
</dbReference>
<dbReference type="Pfam" id="PF13246">
    <property type="entry name" value="Cation_ATPase"/>
    <property type="match status" value="1"/>
</dbReference>
<dbReference type="InterPro" id="IPR023299">
    <property type="entry name" value="ATPase_P-typ_cyto_dom_N"/>
</dbReference>
<evidence type="ECO:0000256" key="3">
    <source>
        <dbReference type="ARBA" id="ARBA00022553"/>
    </source>
</evidence>
<comment type="caution">
    <text evidence="18">The sequence shown here is derived from an EMBL/GenBank/DDBJ whole genome shotgun (WGS) entry which is preliminary data.</text>
</comment>
<dbReference type="InterPro" id="IPR036412">
    <property type="entry name" value="HAD-like_sf"/>
</dbReference>
<evidence type="ECO:0000259" key="17">
    <source>
        <dbReference type="Pfam" id="PF12409"/>
    </source>
</evidence>
<dbReference type="SFLD" id="SFLDF00027">
    <property type="entry name" value="p-type_atpase"/>
    <property type="match status" value="1"/>
</dbReference>
<dbReference type="GO" id="GO:0019829">
    <property type="term" value="F:ATPase-coupled monoatomic cation transmembrane transporter activity"/>
    <property type="evidence" value="ECO:0007669"/>
    <property type="project" value="UniProtKB-UniRule"/>
</dbReference>
<evidence type="ECO:0000256" key="4">
    <source>
        <dbReference type="ARBA" id="ARBA00022692"/>
    </source>
</evidence>
<dbReference type="PRINTS" id="PR00119">
    <property type="entry name" value="CATATPASE"/>
</dbReference>
<dbReference type="InterPro" id="IPR006544">
    <property type="entry name" value="P-type_TPase_V"/>
</dbReference>
<feature type="transmembrane region" description="Helical" evidence="14">
    <location>
        <begin position="263"/>
        <end position="283"/>
    </location>
</feature>
<dbReference type="InterPro" id="IPR044492">
    <property type="entry name" value="P_typ_ATPase_HD_dom"/>
</dbReference>
<dbReference type="NCBIfam" id="TIGR01657">
    <property type="entry name" value="P-ATPase-V"/>
    <property type="match status" value="1"/>
</dbReference>
<evidence type="ECO:0000259" key="16">
    <source>
        <dbReference type="Pfam" id="PF00690"/>
    </source>
</evidence>
<keyword evidence="9 14" id="KW-0460">Magnesium</keyword>
<dbReference type="InterPro" id="IPR023298">
    <property type="entry name" value="ATPase_P-typ_TM_dom_sf"/>
</dbReference>
<proteinExistence type="inferred from homology"/>
<feature type="domain" description="P-type ATPase A" evidence="15">
    <location>
        <begin position="302"/>
        <end position="420"/>
    </location>
</feature>
<comment type="similarity">
    <text evidence="2 14">Belongs to the cation transport ATPase (P-type) (TC 3.A.3) family. Type V subfamily.</text>
</comment>
<dbReference type="GO" id="GO:0031902">
    <property type="term" value="C:late endosome membrane"/>
    <property type="evidence" value="ECO:0007669"/>
    <property type="project" value="UniProtKB-SubCell"/>
</dbReference>
<evidence type="ECO:0000256" key="10">
    <source>
        <dbReference type="ARBA" id="ARBA00022967"/>
    </source>
</evidence>
<evidence type="ECO:0000256" key="2">
    <source>
        <dbReference type="ARBA" id="ARBA00006000"/>
    </source>
</evidence>
<dbReference type="GO" id="GO:0005524">
    <property type="term" value="F:ATP binding"/>
    <property type="evidence" value="ECO:0007669"/>
    <property type="project" value="UniProtKB-UniRule"/>
</dbReference>
<reference evidence="18" key="1">
    <citation type="journal article" date="2024" name="Gigascience">
        <title>Chromosome-level genome of the poultry shaft louse Menopon gallinae provides insight into the host-switching and adaptive evolution of parasitic lice.</title>
        <authorList>
            <person name="Xu Y."/>
            <person name="Ma L."/>
            <person name="Liu S."/>
            <person name="Liang Y."/>
            <person name="Liu Q."/>
            <person name="He Z."/>
            <person name="Tian L."/>
            <person name="Duan Y."/>
            <person name="Cai W."/>
            <person name="Li H."/>
            <person name="Song F."/>
        </authorList>
    </citation>
    <scope>NUCLEOTIDE SEQUENCE</scope>
    <source>
        <strain evidence="18">Cailab_2023a</strain>
    </source>
</reference>
<comment type="catalytic activity">
    <reaction evidence="13 14">
        <text>ATP + H2O = ADP + phosphate + H(+)</text>
        <dbReference type="Rhea" id="RHEA:13065"/>
        <dbReference type="ChEBI" id="CHEBI:15377"/>
        <dbReference type="ChEBI" id="CHEBI:15378"/>
        <dbReference type="ChEBI" id="CHEBI:30616"/>
        <dbReference type="ChEBI" id="CHEBI:43474"/>
        <dbReference type="ChEBI" id="CHEBI:456216"/>
    </reaction>
</comment>
<feature type="transmembrane region" description="Helical" evidence="14">
    <location>
        <begin position="1039"/>
        <end position="1061"/>
    </location>
</feature>
<dbReference type="SUPFAM" id="SSF56784">
    <property type="entry name" value="HAD-like"/>
    <property type="match status" value="1"/>
</dbReference>
<dbReference type="InterPro" id="IPR001757">
    <property type="entry name" value="P_typ_ATPase"/>
</dbReference>
<dbReference type="Gene3D" id="3.40.1110.10">
    <property type="entry name" value="Calcium-transporting ATPase, cytoplasmic domain N"/>
    <property type="match status" value="1"/>
</dbReference>
<keyword evidence="12 14" id="KW-0472">Membrane</keyword>
<dbReference type="NCBIfam" id="TIGR01494">
    <property type="entry name" value="ATPase_P-type"/>
    <property type="match status" value="1"/>
</dbReference>
<dbReference type="SFLD" id="SFLDG00002">
    <property type="entry name" value="C1.7:_P-type_atpase_like"/>
    <property type="match status" value="1"/>
</dbReference>
<dbReference type="InterPro" id="IPR018303">
    <property type="entry name" value="ATPase_P-typ_P_site"/>
</dbReference>
<dbReference type="Gene3D" id="3.40.50.1000">
    <property type="entry name" value="HAD superfamily/HAD-like"/>
    <property type="match status" value="1"/>
</dbReference>
<dbReference type="GO" id="GO:0016887">
    <property type="term" value="F:ATP hydrolysis activity"/>
    <property type="evidence" value="ECO:0007669"/>
    <property type="project" value="InterPro"/>
</dbReference>
<evidence type="ECO:0000256" key="6">
    <source>
        <dbReference type="ARBA" id="ARBA00022741"/>
    </source>
</evidence>
<name>A0AAW2I6C8_9NEOP</name>
<evidence type="ECO:0000256" key="8">
    <source>
        <dbReference type="ARBA" id="ARBA00022840"/>
    </source>
</evidence>
<keyword evidence="11 14" id="KW-1133">Transmembrane helix</keyword>
<dbReference type="GO" id="GO:0006874">
    <property type="term" value="P:intracellular calcium ion homeostasis"/>
    <property type="evidence" value="ECO:0007669"/>
    <property type="project" value="TreeGrafter"/>
</dbReference>
<dbReference type="Pfam" id="PF00690">
    <property type="entry name" value="Cation_ATPase_N"/>
    <property type="match status" value="1"/>
</dbReference>
<dbReference type="InterPro" id="IPR047819">
    <property type="entry name" value="P5A-ATPase_N"/>
</dbReference>
<keyword evidence="5 14" id="KW-0479">Metal-binding</keyword>
<dbReference type="FunFam" id="1.20.1110.10:FF:000023">
    <property type="entry name" value="Cation-transporting ATPase"/>
    <property type="match status" value="1"/>
</dbReference>
<dbReference type="SUPFAM" id="SSF81660">
    <property type="entry name" value="Metal cation-transporting ATPase, ATP-binding domain N"/>
    <property type="match status" value="1"/>
</dbReference>
<dbReference type="InterPro" id="IPR008250">
    <property type="entry name" value="ATPase_P-typ_transduc_dom_A_sf"/>
</dbReference>
<evidence type="ECO:0000256" key="12">
    <source>
        <dbReference type="ARBA" id="ARBA00023136"/>
    </source>
</evidence>
<dbReference type="InterPro" id="IPR059000">
    <property type="entry name" value="ATPase_P-type_domA"/>
</dbReference>
<feature type="transmembrane region" description="Helical" evidence="14">
    <location>
        <begin position="1174"/>
        <end position="1197"/>
    </location>
</feature>
<gene>
    <name evidence="18" type="ORF">PYX00_004872</name>
</gene>
<evidence type="ECO:0000256" key="13">
    <source>
        <dbReference type="ARBA" id="ARBA00049360"/>
    </source>
</evidence>
<feature type="transmembrane region" description="Helical" evidence="14">
    <location>
        <begin position="474"/>
        <end position="493"/>
    </location>
</feature>
<dbReference type="SFLD" id="SFLDS00003">
    <property type="entry name" value="Haloacid_Dehalogenase"/>
    <property type="match status" value="1"/>
</dbReference>
<dbReference type="FunFam" id="3.40.50.1000:FF:000068">
    <property type="entry name" value="Cation-transporting ATPase"/>
    <property type="match status" value="1"/>
</dbReference>
<keyword evidence="3" id="KW-0597">Phosphoprotein</keyword>
<protein>
    <recommendedName>
        <fullName evidence="14">Cation-transporting ATPase</fullName>
        <ecNumber evidence="14">7.2.2.-</ecNumber>
    </recommendedName>
</protein>
<evidence type="ECO:0000256" key="14">
    <source>
        <dbReference type="RuleBase" id="RU362082"/>
    </source>
</evidence>
<evidence type="ECO:0000256" key="9">
    <source>
        <dbReference type="ARBA" id="ARBA00022842"/>
    </source>
</evidence>
<dbReference type="PROSITE" id="PS00154">
    <property type="entry name" value="ATPASE_E1_E2"/>
    <property type="match status" value="1"/>
</dbReference>
<feature type="transmembrane region" description="Helical" evidence="14">
    <location>
        <begin position="1105"/>
        <end position="1123"/>
    </location>
</feature>
<evidence type="ECO:0000256" key="11">
    <source>
        <dbReference type="ARBA" id="ARBA00022989"/>
    </source>
</evidence>